<dbReference type="InterPro" id="IPR006094">
    <property type="entry name" value="Oxid_FAD_bind_N"/>
</dbReference>
<evidence type="ECO:0000256" key="3">
    <source>
        <dbReference type="ARBA" id="ARBA00005466"/>
    </source>
</evidence>
<dbReference type="PROSITE" id="PS51387">
    <property type="entry name" value="FAD_PCMH"/>
    <property type="match status" value="1"/>
</dbReference>
<gene>
    <name evidence="14" type="ORF">ES332_D13G021500v1</name>
</gene>
<keyword evidence="15" id="KW-1185">Reference proteome</keyword>
<dbReference type="Gene3D" id="3.40.462.20">
    <property type="match status" value="1"/>
</dbReference>
<evidence type="ECO:0000313" key="14">
    <source>
        <dbReference type="EMBL" id="TYH32890.1"/>
    </source>
</evidence>
<keyword evidence="8" id="KW-0547">Nucleotide-binding</keyword>
<dbReference type="AlphaFoldDB" id="A0A5D2HSD3"/>
<evidence type="ECO:0000256" key="1">
    <source>
        <dbReference type="ARBA" id="ARBA00001974"/>
    </source>
</evidence>
<dbReference type="GO" id="GO:0016491">
    <property type="term" value="F:oxidoreductase activity"/>
    <property type="evidence" value="ECO:0007669"/>
    <property type="project" value="UniProtKB-KW"/>
</dbReference>
<keyword evidence="6" id="KW-0285">Flavoprotein</keyword>
<evidence type="ECO:0000256" key="11">
    <source>
        <dbReference type="ARBA" id="ARBA00023157"/>
    </source>
</evidence>
<name>A0A5D2HSD3_GOSTO</name>
<evidence type="ECO:0000256" key="10">
    <source>
        <dbReference type="ARBA" id="ARBA00023002"/>
    </source>
</evidence>
<keyword evidence="11" id="KW-1015">Disulfide bond</keyword>
<protein>
    <recommendedName>
        <fullName evidence="13">FAD-binding PCMH-type domain-containing protein</fullName>
    </recommendedName>
</protein>
<comment type="subcellular location">
    <subcellularLocation>
        <location evidence="2">Secreted</location>
        <location evidence="2">Cell wall</location>
    </subcellularLocation>
</comment>
<dbReference type="GO" id="GO:0071949">
    <property type="term" value="F:FAD binding"/>
    <property type="evidence" value="ECO:0007669"/>
    <property type="project" value="InterPro"/>
</dbReference>
<evidence type="ECO:0000256" key="4">
    <source>
        <dbReference type="ARBA" id="ARBA00022512"/>
    </source>
</evidence>
<evidence type="ECO:0000259" key="13">
    <source>
        <dbReference type="PROSITE" id="PS51387"/>
    </source>
</evidence>
<evidence type="ECO:0000256" key="9">
    <source>
        <dbReference type="ARBA" id="ARBA00022827"/>
    </source>
</evidence>
<dbReference type="SUPFAM" id="SSF56176">
    <property type="entry name" value="FAD-binding/transporter-associated domain-like"/>
    <property type="match status" value="1"/>
</dbReference>
<evidence type="ECO:0000256" key="12">
    <source>
        <dbReference type="ARBA" id="ARBA00023180"/>
    </source>
</evidence>
<dbReference type="InterPro" id="IPR016169">
    <property type="entry name" value="FAD-bd_PCMH_sub2"/>
</dbReference>
<dbReference type="Pfam" id="PF01565">
    <property type="entry name" value="FAD_binding_4"/>
    <property type="match status" value="1"/>
</dbReference>
<evidence type="ECO:0000256" key="6">
    <source>
        <dbReference type="ARBA" id="ARBA00022630"/>
    </source>
</evidence>
<dbReference type="Gene3D" id="3.30.465.10">
    <property type="match status" value="1"/>
</dbReference>
<evidence type="ECO:0000256" key="2">
    <source>
        <dbReference type="ARBA" id="ARBA00004191"/>
    </source>
</evidence>
<feature type="domain" description="FAD-binding PCMH-type" evidence="13">
    <location>
        <begin position="125"/>
        <end position="299"/>
    </location>
</feature>
<keyword evidence="12" id="KW-0325">Glycoprotein</keyword>
<dbReference type="InterPro" id="IPR016166">
    <property type="entry name" value="FAD-bd_PCMH"/>
</dbReference>
<dbReference type="InterPro" id="IPR012951">
    <property type="entry name" value="BBE"/>
</dbReference>
<comment type="similarity">
    <text evidence="3">Belongs to the oxygen-dependent FAD-linked oxidoreductase family.</text>
</comment>
<proteinExistence type="inferred from homology"/>
<dbReference type="InterPro" id="IPR036318">
    <property type="entry name" value="FAD-bd_PCMH-like_sf"/>
</dbReference>
<evidence type="ECO:0000256" key="5">
    <source>
        <dbReference type="ARBA" id="ARBA00022525"/>
    </source>
</evidence>
<sequence length="580" mass="65624">MIFTKSTKVLAANQCHQATKPVLYTIYYYSDFGIESRTMVGKITRAYEREVKEGDVKMASPKFGMSILFFFLCISFCSSTDQSFQQCFSSHLPPSNITYDVIFTQNSSQYSSILQSSIRNLRFSNASKPRYLVTPYNEDHIQATIICSKEHHMHVRVRSGGHDYEGLSYISDVPFIVIDLFHIRSVMVDIKNEYAWVGAGATLGELYYSISAKSNVHGFPAGSCPTVGVGGHISGGGFGTIFRKYGLAADNVIDAKMIDVNGNVLDRKSMGEDLFWAIRGGGGASFGVIFSWKLKLVRVPPTVTVFKTVKSLEQGATKLVQKWQNIAYKFHHDLFVHAVIQVTNPNSNQNPTVQVSFDCLFLGTTERLLSSIQRSFPELGVTQENCTEMSWIQSVLYFAGYSIAESADVLLNRTTQSTQSFKGKSDYVKEAIPKTGLEGLFKMVVEEETSVLILTPYGGRMKQIKSSATPFPYRSEYLYGIQYMISWDVAEETGKRIGWIRRLYKYMEPYVSTAPRAAYFNYRDLDLGRNSYPNTSYVESSEWGLKYFNHNFNRLVRVKTLADPHNFFWNEQSIPVLRLE</sequence>
<dbReference type="InterPro" id="IPR016167">
    <property type="entry name" value="FAD-bd_PCMH_sub1"/>
</dbReference>
<evidence type="ECO:0000256" key="8">
    <source>
        <dbReference type="ARBA" id="ARBA00022741"/>
    </source>
</evidence>
<keyword evidence="10" id="KW-0560">Oxidoreductase</keyword>
<dbReference type="Proteomes" id="UP000322667">
    <property type="component" value="Chromosome D13"/>
</dbReference>
<dbReference type="FunFam" id="3.30.43.10:FF:000004">
    <property type="entry name" value="Berberine bridge enzyme-like 15"/>
    <property type="match status" value="1"/>
</dbReference>
<reference evidence="14 15" key="1">
    <citation type="submission" date="2019-07" db="EMBL/GenBank/DDBJ databases">
        <title>WGS assembly of Gossypium tomentosum.</title>
        <authorList>
            <person name="Chen Z.J."/>
            <person name="Sreedasyam A."/>
            <person name="Ando A."/>
            <person name="Song Q."/>
            <person name="De L."/>
            <person name="Hulse-Kemp A."/>
            <person name="Ding M."/>
            <person name="Ye W."/>
            <person name="Kirkbride R."/>
            <person name="Jenkins J."/>
            <person name="Plott C."/>
            <person name="Lovell J."/>
            <person name="Lin Y.-M."/>
            <person name="Vaughn R."/>
            <person name="Liu B."/>
            <person name="Li W."/>
            <person name="Simpson S."/>
            <person name="Scheffler B."/>
            <person name="Saski C."/>
            <person name="Grover C."/>
            <person name="Hu G."/>
            <person name="Conover J."/>
            <person name="Carlson J."/>
            <person name="Shu S."/>
            <person name="Boston L."/>
            <person name="Williams M."/>
            <person name="Peterson D."/>
            <person name="Mcgee K."/>
            <person name="Jones D."/>
            <person name="Wendel J."/>
            <person name="Stelly D."/>
            <person name="Grimwood J."/>
            <person name="Schmutz J."/>
        </authorList>
    </citation>
    <scope>NUCLEOTIDE SEQUENCE [LARGE SCALE GENOMIC DNA]</scope>
    <source>
        <strain evidence="14">7179.01</strain>
    </source>
</reference>
<dbReference type="Pfam" id="PF08031">
    <property type="entry name" value="BBE"/>
    <property type="match status" value="1"/>
</dbReference>
<keyword evidence="5" id="KW-0964">Secreted</keyword>
<evidence type="ECO:0000313" key="15">
    <source>
        <dbReference type="Proteomes" id="UP000322667"/>
    </source>
</evidence>
<dbReference type="EMBL" id="CM017635">
    <property type="protein sequence ID" value="TYH32890.1"/>
    <property type="molecule type" value="Genomic_DNA"/>
</dbReference>
<accession>A0A5D2HSD3</accession>
<keyword evidence="7" id="KW-0732">Signal</keyword>
<evidence type="ECO:0000256" key="7">
    <source>
        <dbReference type="ARBA" id="ARBA00022729"/>
    </source>
</evidence>
<dbReference type="PANTHER" id="PTHR32448">
    <property type="entry name" value="OS08G0158400 PROTEIN"/>
    <property type="match status" value="1"/>
</dbReference>
<comment type="cofactor">
    <cofactor evidence="1">
        <name>FAD</name>
        <dbReference type="ChEBI" id="CHEBI:57692"/>
    </cofactor>
</comment>
<keyword evidence="4" id="KW-0134">Cell wall</keyword>
<keyword evidence="9" id="KW-0274">FAD</keyword>
<organism evidence="14 15">
    <name type="scientific">Gossypium tomentosum</name>
    <name type="common">Hawaiian cotton</name>
    <name type="synonym">Gossypium sandvicense</name>
    <dbReference type="NCBI Taxonomy" id="34277"/>
    <lineage>
        <taxon>Eukaryota</taxon>
        <taxon>Viridiplantae</taxon>
        <taxon>Streptophyta</taxon>
        <taxon>Embryophyta</taxon>
        <taxon>Tracheophyta</taxon>
        <taxon>Spermatophyta</taxon>
        <taxon>Magnoliopsida</taxon>
        <taxon>eudicotyledons</taxon>
        <taxon>Gunneridae</taxon>
        <taxon>Pentapetalae</taxon>
        <taxon>rosids</taxon>
        <taxon>malvids</taxon>
        <taxon>Malvales</taxon>
        <taxon>Malvaceae</taxon>
        <taxon>Malvoideae</taxon>
        <taxon>Gossypium</taxon>
    </lineage>
</organism>
<dbReference type="Gene3D" id="3.30.43.10">
    <property type="entry name" value="Uridine Diphospho-n-acetylenolpyruvylglucosamine Reductase, domain 2"/>
    <property type="match status" value="1"/>
</dbReference>